<proteinExistence type="predicted"/>
<evidence type="ECO:0000259" key="1">
    <source>
        <dbReference type="Pfam" id="PF00117"/>
    </source>
</evidence>
<organism evidence="2 3">
    <name type="scientific">Corynebacterium comes</name>
    <dbReference type="NCBI Taxonomy" id="2675218"/>
    <lineage>
        <taxon>Bacteria</taxon>
        <taxon>Bacillati</taxon>
        <taxon>Actinomycetota</taxon>
        <taxon>Actinomycetes</taxon>
        <taxon>Mycobacteriales</taxon>
        <taxon>Corynebacteriaceae</taxon>
        <taxon>Corynebacterium</taxon>
    </lineage>
</organism>
<protein>
    <submittedName>
        <fullName evidence="2">GMP synthase [glutamine-hydrolyzing]</fullName>
        <ecNumber evidence="2">6.3.5.2</ecNumber>
    </submittedName>
</protein>
<dbReference type="NCBIfam" id="NF005743">
    <property type="entry name" value="PRK07567.1"/>
    <property type="match status" value="1"/>
</dbReference>
<dbReference type="InterPro" id="IPR017926">
    <property type="entry name" value="GATASE"/>
</dbReference>
<evidence type="ECO:0000313" key="3">
    <source>
        <dbReference type="Proteomes" id="UP000425178"/>
    </source>
</evidence>
<accession>A0A6B8VWZ8</accession>
<dbReference type="CDD" id="cd01741">
    <property type="entry name" value="GATase1_1"/>
    <property type="match status" value="1"/>
</dbReference>
<dbReference type="Proteomes" id="UP000425178">
    <property type="component" value="Chromosome"/>
</dbReference>
<dbReference type="PROSITE" id="PS51273">
    <property type="entry name" value="GATASE_TYPE_1"/>
    <property type="match status" value="1"/>
</dbReference>
<dbReference type="EC" id="6.3.5.2" evidence="2"/>
<dbReference type="InterPro" id="IPR044992">
    <property type="entry name" value="ChyE-like"/>
</dbReference>
<reference evidence="2 3" key="1">
    <citation type="journal article" date="2021" name="Int. J. Syst. Evol. Microbiol.">
        <title>Classification of three corynebacterial strains isolated from a small paddock in North Rhine-Westphalia: proposal of &lt;i&gt;Corynebacterium kalinowskii&lt;/i&gt; sp. nov., &lt;i&gt;Corynebacterium comes&lt;/i&gt; sp. nov. and &lt;i&gt;Corynebacterium occultum&lt;/i&gt; sp. nov.</title>
        <authorList>
            <person name="Schaffert L."/>
            <person name="Ruwe M."/>
            <person name="Milse J."/>
            <person name="Hanuschka K."/>
            <person name="Ortseifen V."/>
            <person name="Droste J."/>
            <person name="Brandt D."/>
            <person name="Schl L."/>
            <person name="Kutter Y."/>
            <person name="Vinke S."/>
            <person name="Vieh P."/>
            <person name="Jacob L."/>
            <person name="L N.C."/>
            <person name="Schulte-Berndt E."/>
            <person name="Hain C."/>
            <person name="Linder M."/>
            <person name="Schmidt P."/>
            <person name="Wollenschl L."/>
            <person name="Luttermann T."/>
            <person name="Thieme E."/>
            <person name="Hassa J."/>
            <person name="Haak M."/>
            <person name="Wittchen M."/>
            <person name="Mentz A."/>
            <person name="Persicke M."/>
            <person name="Busche T."/>
            <person name="R C."/>
        </authorList>
    </citation>
    <scope>NUCLEOTIDE SEQUENCE [LARGE SCALE GENOMIC DNA]</scope>
    <source>
        <strain evidence="2 3">2019</strain>
    </source>
</reference>
<dbReference type="KEGG" id="ccoe:CETAM_06900"/>
<dbReference type="PANTHER" id="PTHR42695:SF5">
    <property type="entry name" value="GLUTAMINE AMIDOTRANSFERASE YLR126C-RELATED"/>
    <property type="match status" value="1"/>
</dbReference>
<dbReference type="Gene3D" id="3.40.50.880">
    <property type="match status" value="1"/>
</dbReference>
<dbReference type="InterPro" id="IPR029062">
    <property type="entry name" value="Class_I_gatase-like"/>
</dbReference>
<dbReference type="PANTHER" id="PTHR42695">
    <property type="entry name" value="GLUTAMINE AMIDOTRANSFERASE YLR126C-RELATED"/>
    <property type="match status" value="1"/>
</dbReference>
<keyword evidence="3" id="KW-1185">Reference proteome</keyword>
<dbReference type="GO" id="GO:0005829">
    <property type="term" value="C:cytosol"/>
    <property type="evidence" value="ECO:0007669"/>
    <property type="project" value="TreeGrafter"/>
</dbReference>
<name>A0A6B8VWZ8_9CORY</name>
<dbReference type="Pfam" id="PF00117">
    <property type="entry name" value="GATase"/>
    <property type="match status" value="1"/>
</dbReference>
<gene>
    <name evidence="2" type="primary">guaA2</name>
    <name evidence="2" type="ORF">CETAM_06900</name>
</gene>
<dbReference type="EMBL" id="CP046453">
    <property type="protein sequence ID" value="QGU04641.1"/>
    <property type="molecule type" value="Genomic_DNA"/>
</dbReference>
<feature type="domain" description="Glutamine amidotransferase" evidence="1">
    <location>
        <begin position="58"/>
        <end position="206"/>
    </location>
</feature>
<dbReference type="AlphaFoldDB" id="A0A6B8VWZ8"/>
<dbReference type="GO" id="GO:0003922">
    <property type="term" value="F:GMP synthase (glutamine-hydrolyzing) activity"/>
    <property type="evidence" value="ECO:0007669"/>
    <property type="project" value="UniProtKB-EC"/>
</dbReference>
<dbReference type="RefSeq" id="WP_156228176.1">
    <property type="nucleotide sequence ID" value="NZ_CP046453.1"/>
</dbReference>
<dbReference type="SUPFAM" id="SSF52317">
    <property type="entry name" value="Class I glutamine amidotransferase-like"/>
    <property type="match status" value="1"/>
</dbReference>
<keyword evidence="2" id="KW-0436">Ligase</keyword>
<sequence length="249" mass="26954">MSGSLIHPRKPFLLLSTRPETEAASAEVVSFRTKMGLGPDGLVQIRLESRPLGDLDLREYSGVLLGGSPFNASSPIKSPMQTRVEADLAALMEEVLQRDFPLFGACYGVGTVGTAIGAVIDGTYGETPRVIGVSVTGRGARDPLLEGVPERFSTMVGHKEAITVLPDVAEVLVTGENCPVQMFRVQENVYATQFHPELAPEAFEHRLRIYANAGYHDPAELDAILATTRGVDLTVDDAILRNFATRYAR</sequence>
<evidence type="ECO:0000313" key="2">
    <source>
        <dbReference type="EMBL" id="QGU04641.1"/>
    </source>
</evidence>